<keyword evidence="2" id="KW-1185">Reference proteome</keyword>
<dbReference type="Proteomes" id="UP001055172">
    <property type="component" value="Unassembled WGS sequence"/>
</dbReference>
<name>A0AA37GQ66_9PEZI</name>
<organism evidence="1 2">
    <name type="scientific">Colletotrichum liriopes</name>
    <dbReference type="NCBI Taxonomy" id="708192"/>
    <lineage>
        <taxon>Eukaryota</taxon>
        <taxon>Fungi</taxon>
        <taxon>Dikarya</taxon>
        <taxon>Ascomycota</taxon>
        <taxon>Pezizomycotina</taxon>
        <taxon>Sordariomycetes</taxon>
        <taxon>Hypocreomycetidae</taxon>
        <taxon>Glomerellales</taxon>
        <taxon>Glomerellaceae</taxon>
        <taxon>Colletotrichum</taxon>
        <taxon>Colletotrichum spaethianum species complex</taxon>
    </lineage>
</organism>
<gene>
    <name evidence="1" type="ORF">ColLi_07056</name>
</gene>
<dbReference type="EMBL" id="BPPX01000014">
    <property type="protein sequence ID" value="GJC84218.1"/>
    <property type="molecule type" value="Genomic_DNA"/>
</dbReference>
<evidence type="ECO:0000313" key="1">
    <source>
        <dbReference type="EMBL" id="GJC84218.1"/>
    </source>
</evidence>
<sequence>MDYQGWRIHSPKVQLIRIKNFLADEDIDRTIDWERKFAEIGEFLLHCLRMEGATDKDWYIDLRECMNMLHTHWIFEQYHYGEKKLVIDFPKYSGVSTRLPPLVDGRDIIAEKRPKDPVRPRYLLHRVPESIQDVDYQIPGPLLRTMFMTWFRQDGNLVWAADPNGQMPGSGQRGKVFKYQPDFNMALTEDKWFAKCMEGGPEATSNELRGEANFYILGNESVAGEVKDIEFRGKKHTTQIHYPEGEVQQRFARYRGAKRAALQQCLSHFDSVENVAIQSPFRRLVLPLTRRQKERAKTEAGMNIVYKPQAIKAPPKNAKIDPLGLVYWHMKLGENHLQRANEMRKKTEESQRKHLNDPDMVLLPHNFRGPVTPFNFLRESERKLVARHTLLVNLRDKVRRAWSRSPRQMLEGVVKNIDLGLQGRPSWNMKDELVAHRNKYGRYLEMNDMELFWVYFVCGPSTNSKMQREALPKLGRAFEVFTTRMQTLLDEPSQECLFAVQKRNVSLQQVTLALNAGLRHGDFVFSVDMVNKYSRVLADHGRLG</sequence>
<proteinExistence type="predicted"/>
<dbReference type="AlphaFoldDB" id="A0AA37GQ66"/>
<evidence type="ECO:0000313" key="2">
    <source>
        <dbReference type="Proteomes" id="UP001055172"/>
    </source>
</evidence>
<comment type="caution">
    <text evidence="1">The sequence shown here is derived from an EMBL/GenBank/DDBJ whole genome shotgun (WGS) entry which is preliminary data.</text>
</comment>
<reference evidence="1 2" key="1">
    <citation type="submission" date="2021-07" db="EMBL/GenBank/DDBJ databases">
        <title>Genome data of Colletotrichum spaethianum.</title>
        <authorList>
            <person name="Utami Y.D."/>
            <person name="Hiruma K."/>
        </authorList>
    </citation>
    <scope>NUCLEOTIDE SEQUENCE [LARGE SCALE GENOMIC DNA]</scope>
    <source>
        <strain evidence="1 2">MAFF 242679</strain>
    </source>
</reference>
<protein>
    <submittedName>
        <fullName evidence="1">Uncharacterized protein</fullName>
    </submittedName>
</protein>
<accession>A0AA37GQ66</accession>